<protein>
    <recommendedName>
        <fullName evidence="5">tRNA (adenine(58)-N(1))-methyltransferase TrmI</fullName>
        <ecNumber evidence="5">2.1.1.220</ecNumber>
    </recommendedName>
</protein>
<evidence type="ECO:0000256" key="4">
    <source>
        <dbReference type="ARBA" id="ARBA00022694"/>
    </source>
</evidence>
<feature type="domain" description="Ribosomal RNA adenine methylase transferase N-terminal" evidence="8">
    <location>
        <begin position="88"/>
        <end position="220"/>
    </location>
</feature>
<dbReference type="EMBL" id="CP001631">
    <property type="protein sequence ID" value="ACU53850.1"/>
    <property type="molecule type" value="Genomic_DNA"/>
</dbReference>
<evidence type="ECO:0000256" key="6">
    <source>
        <dbReference type="PIRSR" id="PIRSR017269-1"/>
    </source>
</evidence>
<keyword evidence="4 5" id="KW-0819">tRNA processing</keyword>
<dbReference type="SUPFAM" id="SSF53335">
    <property type="entry name" value="S-adenosyl-L-methionine-dependent methyltransferases"/>
    <property type="match status" value="1"/>
</dbReference>
<dbReference type="GO" id="GO:0000179">
    <property type="term" value="F:rRNA (adenine-N6,N6-)-dimethyltransferase activity"/>
    <property type="evidence" value="ECO:0007669"/>
    <property type="project" value="InterPro"/>
</dbReference>
<evidence type="ECO:0000256" key="1">
    <source>
        <dbReference type="ARBA" id="ARBA00022603"/>
    </source>
</evidence>
<dbReference type="Gene3D" id="3.10.330.20">
    <property type="match status" value="1"/>
</dbReference>
<dbReference type="CDD" id="cd02440">
    <property type="entry name" value="AdoMet_MTases"/>
    <property type="match status" value="1"/>
</dbReference>
<dbReference type="PIRSF" id="PIRSF017269">
    <property type="entry name" value="GCD14"/>
    <property type="match status" value="1"/>
</dbReference>
<comment type="subunit">
    <text evidence="5">Homotetramer composed of a dimer of dimers.</text>
</comment>
<dbReference type="OrthoDB" id="9781391at2"/>
<dbReference type="InterPro" id="IPR020598">
    <property type="entry name" value="rRNA_Ade_methylase_Trfase_N"/>
</dbReference>
<dbReference type="InterPro" id="IPR014816">
    <property type="entry name" value="tRNA_MeTrfase_Gcd14"/>
</dbReference>
<dbReference type="Gene3D" id="3.40.50.150">
    <property type="entry name" value="Vaccinia Virus protein VP39"/>
    <property type="match status" value="1"/>
</dbReference>
<feature type="binding site" evidence="6">
    <location>
        <position position="126"/>
    </location>
    <ligand>
        <name>S-adenosyl-L-methionine</name>
        <dbReference type="ChEBI" id="CHEBI:59789"/>
    </ligand>
</feature>
<dbReference type="EC" id="2.1.1.220" evidence="5"/>
<dbReference type="PANTHER" id="PTHR12133">
    <property type="entry name" value="TRNA (ADENINE(58)-N(1))-METHYLTRANSFERASE"/>
    <property type="match status" value="1"/>
</dbReference>
<dbReference type="InterPro" id="IPR029063">
    <property type="entry name" value="SAM-dependent_MTases_sf"/>
</dbReference>
<evidence type="ECO:0000256" key="5">
    <source>
        <dbReference type="PIRNR" id="PIRNR017269"/>
    </source>
</evidence>
<feature type="compositionally biased region" description="Acidic residues" evidence="7">
    <location>
        <begin position="275"/>
        <end position="296"/>
    </location>
</feature>
<organism evidence="9 10">
    <name type="scientific">Acidimicrobium ferrooxidans (strain DSM 10331 / JCM 15462 / NBRC 103882 / ICP)</name>
    <dbReference type="NCBI Taxonomy" id="525909"/>
    <lineage>
        <taxon>Bacteria</taxon>
        <taxon>Bacillati</taxon>
        <taxon>Actinomycetota</taxon>
        <taxon>Acidimicrobiia</taxon>
        <taxon>Acidimicrobiales</taxon>
        <taxon>Acidimicrobiaceae</taxon>
        <taxon>Acidimicrobium</taxon>
    </lineage>
</organism>
<evidence type="ECO:0000256" key="2">
    <source>
        <dbReference type="ARBA" id="ARBA00022679"/>
    </source>
</evidence>
<evidence type="ECO:0000256" key="3">
    <source>
        <dbReference type="ARBA" id="ARBA00022691"/>
    </source>
</evidence>
<dbReference type="SMART" id="SM00650">
    <property type="entry name" value="rADc"/>
    <property type="match status" value="1"/>
</dbReference>
<dbReference type="STRING" id="525909.Afer_0905"/>
<keyword evidence="3 5" id="KW-0949">S-adenosyl-L-methionine</keyword>
<name>C7LYP2_ACIFD</name>
<keyword evidence="2 5" id="KW-0808">Transferase</keyword>
<dbReference type="InterPro" id="IPR049470">
    <property type="entry name" value="TRM61_C"/>
</dbReference>
<evidence type="ECO:0000259" key="8">
    <source>
        <dbReference type="SMART" id="SM00650"/>
    </source>
</evidence>
<evidence type="ECO:0000313" key="9">
    <source>
        <dbReference type="EMBL" id="ACU53850.1"/>
    </source>
</evidence>
<feature type="binding site" evidence="6">
    <location>
        <begin position="108"/>
        <end position="111"/>
    </location>
    <ligand>
        <name>S-adenosyl-L-methionine</name>
        <dbReference type="ChEBI" id="CHEBI:59789"/>
    </ligand>
</feature>
<dbReference type="HOGENOM" id="CLU_025402_0_0_11"/>
<dbReference type="FunFam" id="3.10.330.20:FF:000003">
    <property type="entry name" value="tRNA (Adenine(58)-N(1))-methyltransferase, mitochondrial isoform X1"/>
    <property type="match status" value="1"/>
</dbReference>
<dbReference type="Proteomes" id="UP000000771">
    <property type="component" value="Chromosome"/>
</dbReference>
<accession>C7LYP2</accession>
<dbReference type="PANTHER" id="PTHR12133:SF1">
    <property type="entry name" value="TRNA (ADENINE(58)-N(1))-METHYLTRANSFERASE, MITOCHONDRIAL"/>
    <property type="match status" value="1"/>
</dbReference>
<sequence length="296" mass="31741">MSGAFQVGDSVLLVDHRGRETVAELTEAGVVRTAVGEVAMGDLVGHEPGEAVVTSKGKRILAVRPTLAETVVHMPRGAQIIYPKDALAILGALDVAPGQRVLECGVGSGGLTVWLARLGASVVAVERRPDFARRAEKNVAHLGGSERVSIIVGELADVAPPGPYDRVVLDMVHPWEVIPWIGAELAPGGRIVAYVTNALQIHETVEALEASGYVRIEVRELLERRWVARGEIVRPELRMVAHTGFIVSAHITPRARRLAAERPREISVSGVVDDGSLDESADGDVDDELIQTEDRP</sequence>
<dbReference type="AlphaFoldDB" id="C7LYP2"/>
<dbReference type="KEGG" id="afo:Afer_0905"/>
<dbReference type="PROSITE" id="PS51620">
    <property type="entry name" value="SAM_TRM61"/>
    <property type="match status" value="1"/>
</dbReference>
<gene>
    <name evidence="9" type="ordered locus">Afer_0905</name>
</gene>
<dbReference type="Pfam" id="PF14801">
    <property type="entry name" value="TrmI-like_N"/>
    <property type="match status" value="1"/>
</dbReference>
<proteinExistence type="inferred from homology"/>
<evidence type="ECO:0000256" key="7">
    <source>
        <dbReference type="SAM" id="MobiDB-lite"/>
    </source>
</evidence>
<dbReference type="Pfam" id="PF08704">
    <property type="entry name" value="GCD14"/>
    <property type="match status" value="1"/>
</dbReference>
<keyword evidence="1 5" id="KW-0489">Methyltransferase</keyword>
<feature type="binding site" evidence="6">
    <location>
        <position position="170"/>
    </location>
    <ligand>
        <name>S-adenosyl-L-methionine</name>
        <dbReference type="ChEBI" id="CHEBI:59789"/>
    </ligand>
</feature>
<dbReference type="GO" id="GO:0160107">
    <property type="term" value="F:tRNA (adenine(58)-N1)-methyltransferase activity"/>
    <property type="evidence" value="ECO:0007669"/>
    <property type="project" value="UniProtKB-EC"/>
</dbReference>
<feature type="region of interest" description="Disordered" evidence="7">
    <location>
        <begin position="269"/>
        <end position="296"/>
    </location>
</feature>
<reference evidence="9 10" key="1">
    <citation type="journal article" date="2009" name="Stand. Genomic Sci.">
        <title>Complete genome sequence of Acidimicrobium ferrooxidans type strain (ICP).</title>
        <authorList>
            <person name="Clum A."/>
            <person name="Nolan M."/>
            <person name="Lang E."/>
            <person name="Glavina Del Rio T."/>
            <person name="Tice H."/>
            <person name="Copeland A."/>
            <person name="Cheng J.F."/>
            <person name="Lucas S."/>
            <person name="Chen F."/>
            <person name="Bruce D."/>
            <person name="Goodwin L."/>
            <person name="Pitluck S."/>
            <person name="Ivanova N."/>
            <person name="Mavrommatis K."/>
            <person name="Mikhailova N."/>
            <person name="Pati A."/>
            <person name="Chen A."/>
            <person name="Palaniappan K."/>
            <person name="Goker M."/>
            <person name="Spring S."/>
            <person name="Land M."/>
            <person name="Hauser L."/>
            <person name="Chang Y.J."/>
            <person name="Jeffries C.C."/>
            <person name="Chain P."/>
            <person name="Bristow J."/>
            <person name="Eisen J.A."/>
            <person name="Markowitz V."/>
            <person name="Hugenholtz P."/>
            <person name="Kyrpides N.C."/>
            <person name="Klenk H.P."/>
            <person name="Lapidus A."/>
        </authorList>
    </citation>
    <scope>NUCLEOTIDE SEQUENCE [LARGE SCALE GENOMIC DNA]</scope>
    <source>
        <strain evidence="10">DSM 10331 / JCM 15462 / NBRC 103882 / ICP</strain>
    </source>
</reference>
<evidence type="ECO:0000313" key="10">
    <source>
        <dbReference type="Proteomes" id="UP000000771"/>
    </source>
</evidence>
<comment type="catalytic activity">
    <reaction evidence="5">
        <text>adenosine(58) in tRNA + S-adenosyl-L-methionine = N(1)-methyladenosine(58) in tRNA + S-adenosyl-L-homocysteine + H(+)</text>
        <dbReference type="Rhea" id="RHEA:43152"/>
        <dbReference type="Rhea" id="RHEA-COMP:10365"/>
        <dbReference type="Rhea" id="RHEA-COMP:10366"/>
        <dbReference type="ChEBI" id="CHEBI:15378"/>
        <dbReference type="ChEBI" id="CHEBI:57856"/>
        <dbReference type="ChEBI" id="CHEBI:59789"/>
        <dbReference type="ChEBI" id="CHEBI:74411"/>
        <dbReference type="ChEBI" id="CHEBI:74491"/>
        <dbReference type="EC" id="2.1.1.220"/>
    </reaction>
</comment>
<dbReference type="GO" id="GO:0031515">
    <property type="term" value="C:tRNA (m1A) methyltransferase complex"/>
    <property type="evidence" value="ECO:0007669"/>
    <property type="project" value="UniProtKB-UniRule"/>
</dbReference>
<comment type="function">
    <text evidence="5">Catalyzes the S-adenosyl-L-methionine-dependent formation of N(1)-methyladenine at position 58 (m1A58) in tRNA.</text>
</comment>
<dbReference type="eggNOG" id="COG2519">
    <property type="taxonomic scope" value="Bacteria"/>
</dbReference>
<keyword evidence="10" id="KW-1185">Reference proteome</keyword>
<comment type="similarity">
    <text evidence="5">Belongs to the class I-like SAM-binding methyltransferase superfamily. TRM61 family.</text>
</comment>
<dbReference type="RefSeq" id="WP_015798339.1">
    <property type="nucleotide sequence ID" value="NC_013124.1"/>
</dbReference>
<dbReference type="GO" id="GO:0030488">
    <property type="term" value="P:tRNA methylation"/>
    <property type="evidence" value="ECO:0007669"/>
    <property type="project" value="InterPro"/>
</dbReference>